<evidence type="ECO:0000313" key="8">
    <source>
        <dbReference type="Proteomes" id="UP001595947"/>
    </source>
</evidence>
<feature type="domain" description="2Fe-2S ferredoxin-type" evidence="6">
    <location>
        <begin position="1"/>
        <end position="73"/>
    </location>
</feature>
<evidence type="ECO:0000256" key="4">
    <source>
        <dbReference type="ARBA" id="ARBA00023002"/>
    </source>
</evidence>
<evidence type="ECO:0000256" key="2">
    <source>
        <dbReference type="ARBA" id="ARBA00022505"/>
    </source>
</evidence>
<dbReference type="SMART" id="SM01008">
    <property type="entry name" value="Ald_Xan_dh_C"/>
    <property type="match status" value="1"/>
</dbReference>
<evidence type="ECO:0000256" key="1">
    <source>
        <dbReference type="ARBA" id="ARBA00006849"/>
    </source>
</evidence>
<protein>
    <submittedName>
        <fullName evidence="7">Molybdopterin-dependent oxidoreductase</fullName>
    </submittedName>
</protein>
<dbReference type="InterPro" id="IPR006058">
    <property type="entry name" value="2Fe2S_fd_BS"/>
</dbReference>
<keyword evidence="2" id="KW-0500">Molybdenum</keyword>
<dbReference type="Pfam" id="PF01315">
    <property type="entry name" value="Ald_Xan_dh_C"/>
    <property type="match status" value="1"/>
</dbReference>
<dbReference type="PROSITE" id="PS51085">
    <property type="entry name" value="2FE2S_FER_2"/>
    <property type="match status" value="1"/>
</dbReference>
<evidence type="ECO:0000259" key="6">
    <source>
        <dbReference type="PROSITE" id="PS51085"/>
    </source>
</evidence>
<dbReference type="PANTHER" id="PTHR11908:SF132">
    <property type="entry name" value="ALDEHYDE OXIDASE 1-RELATED"/>
    <property type="match status" value="1"/>
</dbReference>
<keyword evidence="3" id="KW-0479">Metal-binding</keyword>
<dbReference type="InterPro" id="IPR036884">
    <property type="entry name" value="2Fe-2S-bd_dom_sf"/>
</dbReference>
<evidence type="ECO:0000256" key="5">
    <source>
        <dbReference type="ARBA" id="ARBA00023004"/>
    </source>
</evidence>
<dbReference type="Pfam" id="PF02738">
    <property type="entry name" value="MoCoBD_1"/>
    <property type="match status" value="1"/>
</dbReference>
<proteinExistence type="inferred from homology"/>
<dbReference type="InterPro" id="IPR046867">
    <property type="entry name" value="AldOxase/xan_DH_MoCoBD2"/>
</dbReference>
<dbReference type="InterPro" id="IPR002888">
    <property type="entry name" value="2Fe-2S-bd"/>
</dbReference>
<comment type="similarity">
    <text evidence="1">Belongs to the xanthine dehydrogenase family.</text>
</comment>
<dbReference type="SUPFAM" id="SSF54292">
    <property type="entry name" value="2Fe-2S ferredoxin-like"/>
    <property type="match status" value="1"/>
</dbReference>
<keyword evidence="4" id="KW-0560">Oxidoreductase</keyword>
<keyword evidence="5" id="KW-0408">Iron</keyword>
<reference evidence="8" key="1">
    <citation type="journal article" date="2019" name="Int. J. Syst. Evol. Microbiol.">
        <title>The Global Catalogue of Microorganisms (GCM) 10K type strain sequencing project: providing services to taxonomists for standard genome sequencing and annotation.</title>
        <authorList>
            <consortium name="The Broad Institute Genomics Platform"/>
            <consortium name="The Broad Institute Genome Sequencing Center for Infectious Disease"/>
            <person name="Wu L."/>
            <person name="Ma J."/>
        </authorList>
    </citation>
    <scope>NUCLEOTIDE SEQUENCE [LARGE SCALE GENOMIC DNA]</scope>
    <source>
        <strain evidence="8">CGMCC 4.7093</strain>
    </source>
</reference>
<organism evidence="7 8">
    <name type="scientific">Actinomycetospora atypica</name>
    <dbReference type="NCBI Taxonomy" id="1290095"/>
    <lineage>
        <taxon>Bacteria</taxon>
        <taxon>Bacillati</taxon>
        <taxon>Actinomycetota</taxon>
        <taxon>Actinomycetes</taxon>
        <taxon>Pseudonocardiales</taxon>
        <taxon>Pseudonocardiaceae</taxon>
        <taxon>Actinomycetospora</taxon>
    </lineage>
</organism>
<dbReference type="InterPro" id="IPR037165">
    <property type="entry name" value="AldOxase/xan_DH_Mopterin-bd_sf"/>
</dbReference>
<accession>A0ABV9YPF5</accession>
<dbReference type="InterPro" id="IPR008274">
    <property type="entry name" value="AldOxase/xan_DH_MoCoBD1"/>
</dbReference>
<sequence length="905" mass="94004">MTTVDGVPLEAAPRPGQCLRTYLREHGHHAVKKGCDAGDCGACTVLVDGGPVHSCLYPAVRAAGAEVTTAAGLAEGPDDPRRRFAAAAGFQCGFCTPGMVTTAAAFAGRLADPAERPRVLQGNLCRCTGYRSIGDALDGVAVVDDDGGFGASAPAPATARVVRGAEPYTFDGDRPPGTAHLVVVRSPHAHARITAIDTDAALALPGVLAVLTHENTPTTLYSTARHESRLDDPDDTRVLDDVVRFHGQRVAAVVGTDLAAAEAGARAVVVTYEPLPPVLDVETARGAPPIHGEKLGSRIADPARNVVAALHQGVGDVAAGVEEARRSGGAVVTGTWRTGRVSPASLETHGSRAWLDDSGRLVVRTSTQVPFLVRDELARLLDRPRESVRVLAARVGGGFGSKQELLTEDLTALAVLATGRPVQWELTRTESLTATPTRHPMRVAVTAAARPDGQLTALAIDVLSDAGAYGNHSPGVMFHGCHESMALYRCANKRVDAEAVYTTTPPSGAYRGYGLGQVQFAIESALDELARELGVDPFDLRRRSVVRPGDDFVASADPAEHPDDLAFGSDGLPECLDLAQAALGRDGDPPPRGPTWRVGEGMAVAMIATIPPRGHHAQARVALTDAGHYEVHVGTAEFGNGTATVHAQLAATALGARVDQVSLHGGDTDAVDVDTGAFGSTGTVVAGTAVARAARALAADLRATAAARLGAAPDECVLGPDGVRGPDGRTVGLDDLAGARAEGAHGGSPRSVAFNVHAVRVAVDTATGEVRILRSVHAADAGVVVNPAQCRGQVEGGVAQGIGTALYEEIRLDDEGRMTTRVLRDYHLPQFADVPRTEVLFADTVDTLGPLGAKSMSESPYNPVAPAIANAIRDAVGVRPHRLPMTRDRVWALCAEAGLPLPTGR</sequence>
<evidence type="ECO:0000256" key="3">
    <source>
        <dbReference type="ARBA" id="ARBA00022723"/>
    </source>
</evidence>
<dbReference type="InterPro" id="IPR012675">
    <property type="entry name" value="Beta-grasp_dom_sf"/>
</dbReference>
<dbReference type="Gene3D" id="3.10.20.30">
    <property type="match status" value="1"/>
</dbReference>
<dbReference type="InterPro" id="IPR016208">
    <property type="entry name" value="Ald_Oxase/xanthine_DH-like"/>
</dbReference>
<dbReference type="Pfam" id="PF01799">
    <property type="entry name" value="Fer2_2"/>
    <property type="match status" value="1"/>
</dbReference>
<dbReference type="EMBL" id="JBHSIV010000017">
    <property type="protein sequence ID" value="MFC5063874.1"/>
    <property type="molecule type" value="Genomic_DNA"/>
</dbReference>
<dbReference type="Proteomes" id="UP001595947">
    <property type="component" value="Unassembled WGS sequence"/>
</dbReference>
<gene>
    <name evidence="7" type="ORF">ACFPBZ_16765</name>
</gene>
<dbReference type="SUPFAM" id="SSF56003">
    <property type="entry name" value="Molybdenum cofactor-binding domain"/>
    <property type="match status" value="1"/>
</dbReference>
<dbReference type="PANTHER" id="PTHR11908">
    <property type="entry name" value="XANTHINE DEHYDROGENASE"/>
    <property type="match status" value="1"/>
</dbReference>
<dbReference type="SUPFAM" id="SSF54665">
    <property type="entry name" value="CO dehydrogenase molybdoprotein N-domain-like"/>
    <property type="match status" value="1"/>
</dbReference>
<dbReference type="Gene3D" id="3.90.1170.50">
    <property type="entry name" value="Aldehyde oxidase/xanthine dehydrogenase, a/b hammerhead"/>
    <property type="match status" value="1"/>
</dbReference>
<comment type="caution">
    <text evidence="7">The sequence shown here is derived from an EMBL/GenBank/DDBJ whole genome shotgun (WGS) entry which is preliminary data.</text>
</comment>
<dbReference type="Pfam" id="PF20256">
    <property type="entry name" value="MoCoBD_2"/>
    <property type="match status" value="1"/>
</dbReference>
<keyword evidence="8" id="KW-1185">Reference proteome</keyword>
<dbReference type="PROSITE" id="PS00197">
    <property type="entry name" value="2FE2S_FER_1"/>
    <property type="match status" value="1"/>
</dbReference>
<dbReference type="InterPro" id="IPR000674">
    <property type="entry name" value="Ald_Oxase/Xan_DH_a/b"/>
</dbReference>
<evidence type="ECO:0000313" key="7">
    <source>
        <dbReference type="EMBL" id="MFC5063874.1"/>
    </source>
</evidence>
<dbReference type="InterPro" id="IPR036856">
    <property type="entry name" value="Ald_Oxase/Xan_DH_a/b_sf"/>
</dbReference>
<dbReference type="CDD" id="cd00207">
    <property type="entry name" value="fer2"/>
    <property type="match status" value="1"/>
</dbReference>
<dbReference type="InterPro" id="IPR036010">
    <property type="entry name" value="2Fe-2S_ferredoxin-like_sf"/>
</dbReference>
<dbReference type="Gene3D" id="3.30.365.10">
    <property type="entry name" value="Aldehyde oxidase/xanthine dehydrogenase, molybdopterin binding domain"/>
    <property type="match status" value="4"/>
</dbReference>
<dbReference type="SUPFAM" id="SSF47741">
    <property type="entry name" value="CO dehydrogenase ISP C-domain like"/>
    <property type="match status" value="1"/>
</dbReference>
<dbReference type="Pfam" id="PF00111">
    <property type="entry name" value="Fer2"/>
    <property type="match status" value="1"/>
</dbReference>
<name>A0ABV9YPF5_9PSEU</name>
<dbReference type="Gene3D" id="1.10.150.120">
    <property type="entry name" value="[2Fe-2S]-binding domain"/>
    <property type="match status" value="1"/>
</dbReference>
<dbReference type="RefSeq" id="WP_378037221.1">
    <property type="nucleotide sequence ID" value="NZ_JBHSIV010000017.1"/>
</dbReference>
<dbReference type="InterPro" id="IPR001041">
    <property type="entry name" value="2Fe-2S_ferredoxin-type"/>
</dbReference>